<organism evidence="5 6">
    <name type="scientific">Novosphingobium anseongense</name>
    <dbReference type="NCBI Taxonomy" id="3133436"/>
    <lineage>
        <taxon>Bacteria</taxon>
        <taxon>Pseudomonadati</taxon>
        <taxon>Pseudomonadota</taxon>
        <taxon>Alphaproteobacteria</taxon>
        <taxon>Sphingomonadales</taxon>
        <taxon>Sphingomonadaceae</taxon>
        <taxon>Novosphingobium</taxon>
    </lineage>
</organism>
<dbReference type="EMBL" id="JBBHJZ010000003">
    <property type="protein sequence ID" value="MEJ5978160.1"/>
    <property type="molecule type" value="Genomic_DNA"/>
</dbReference>
<proteinExistence type="predicted"/>
<dbReference type="SUPFAM" id="SSF51182">
    <property type="entry name" value="RmlC-like cupins"/>
    <property type="match status" value="1"/>
</dbReference>
<dbReference type="InterPro" id="IPR020449">
    <property type="entry name" value="Tscrpt_reg_AraC-type_HTH"/>
</dbReference>
<keyword evidence="1" id="KW-0805">Transcription regulation</keyword>
<feature type="domain" description="HTH araC/xylS-type" evidence="4">
    <location>
        <begin position="182"/>
        <end position="265"/>
    </location>
</feature>
<dbReference type="InterPro" id="IPR018060">
    <property type="entry name" value="HTH_AraC"/>
</dbReference>
<dbReference type="InterPro" id="IPR009057">
    <property type="entry name" value="Homeodomain-like_sf"/>
</dbReference>
<evidence type="ECO:0000259" key="4">
    <source>
        <dbReference type="PROSITE" id="PS01124"/>
    </source>
</evidence>
<dbReference type="Pfam" id="PF12833">
    <property type="entry name" value="HTH_18"/>
    <property type="match status" value="1"/>
</dbReference>
<name>A0ABU8RYK0_9SPHN</name>
<dbReference type="SMART" id="SM00342">
    <property type="entry name" value="HTH_ARAC"/>
    <property type="match status" value="1"/>
</dbReference>
<evidence type="ECO:0000256" key="2">
    <source>
        <dbReference type="ARBA" id="ARBA00023125"/>
    </source>
</evidence>
<dbReference type="PRINTS" id="PR00032">
    <property type="entry name" value="HTHARAC"/>
</dbReference>
<protein>
    <submittedName>
        <fullName evidence="5">Helix-turn-helix transcriptional regulator</fullName>
    </submittedName>
</protein>
<dbReference type="PANTHER" id="PTHR11019">
    <property type="entry name" value="HTH-TYPE TRANSCRIPTIONAL REGULATOR NIMR"/>
    <property type="match status" value="1"/>
</dbReference>
<dbReference type="SUPFAM" id="SSF46689">
    <property type="entry name" value="Homeodomain-like"/>
    <property type="match status" value="1"/>
</dbReference>
<comment type="caution">
    <text evidence="5">The sequence shown here is derived from an EMBL/GenBank/DDBJ whole genome shotgun (WGS) entry which is preliminary data.</text>
</comment>
<dbReference type="InterPro" id="IPR014710">
    <property type="entry name" value="RmlC-like_jellyroll"/>
</dbReference>
<sequence length="270" mass="29695">MARFDIDPDLECGLVTLVDPASRAFAGALIQDEFDIDSPWHHHDMHQLQYAFEGSMELEDDDGRHLLPRSLAGWIPAGTRHRNSLHRISSVSVLLAPDCVPEPGEGVRILRVSPLMREMIAEAARWPLGTRPDATGEVFFAAFARLCGEWIADRAPLTLPTTPDPVLGVALAAVRADPAGCRMDDAATAAGLSERSLRRRCQAQLGMGWDEYRRRARLLASVEALTESERSIAQVAADVGFESQSAFARAFRRLTGEAPQAFRAKARRRG</sequence>
<dbReference type="InterPro" id="IPR011051">
    <property type="entry name" value="RmlC_Cupin_sf"/>
</dbReference>
<dbReference type="PROSITE" id="PS00041">
    <property type="entry name" value="HTH_ARAC_FAMILY_1"/>
    <property type="match status" value="1"/>
</dbReference>
<dbReference type="Gene3D" id="1.10.10.60">
    <property type="entry name" value="Homeodomain-like"/>
    <property type="match status" value="1"/>
</dbReference>
<dbReference type="Gene3D" id="2.60.120.10">
    <property type="entry name" value="Jelly Rolls"/>
    <property type="match status" value="1"/>
</dbReference>
<evidence type="ECO:0000313" key="5">
    <source>
        <dbReference type="EMBL" id="MEJ5978160.1"/>
    </source>
</evidence>
<evidence type="ECO:0000256" key="3">
    <source>
        <dbReference type="ARBA" id="ARBA00023163"/>
    </source>
</evidence>
<dbReference type="InterPro" id="IPR018062">
    <property type="entry name" value="HTH_AraC-typ_CS"/>
</dbReference>
<accession>A0ABU8RYK0</accession>
<evidence type="ECO:0000256" key="1">
    <source>
        <dbReference type="ARBA" id="ARBA00023015"/>
    </source>
</evidence>
<keyword evidence="6" id="KW-1185">Reference proteome</keyword>
<keyword evidence="3" id="KW-0804">Transcription</keyword>
<reference evidence="5 6" key="1">
    <citation type="submission" date="2024-03" db="EMBL/GenBank/DDBJ databases">
        <authorList>
            <person name="Jo J.-H."/>
        </authorList>
    </citation>
    <scope>NUCLEOTIDE SEQUENCE [LARGE SCALE GENOMIC DNA]</scope>
    <source>
        <strain evidence="5 6">PS1R-30</strain>
    </source>
</reference>
<dbReference type="PANTHER" id="PTHR11019:SF190">
    <property type="entry name" value="ARAC-FAMILY REGULATORY PROTEIN"/>
    <property type="match status" value="1"/>
</dbReference>
<keyword evidence="2" id="KW-0238">DNA-binding</keyword>
<dbReference type="PROSITE" id="PS01124">
    <property type="entry name" value="HTH_ARAC_FAMILY_2"/>
    <property type="match status" value="1"/>
</dbReference>
<dbReference type="CDD" id="cd06124">
    <property type="entry name" value="cupin_NimR-like_N"/>
    <property type="match status" value="1"/>
</dbReference>
<dbReference type="Proteomes" id="UP001361239">
    <property type="component" value="Unassembled WGS sequence"/>
</dbReference>
<gene>
    <name evidence="5" type="ORF">WG901_16020</name>
</gene>
<dbReference type="RefSeq" id="WP_339588097.1">
    <property type="nucleotide sequence ID" value="NZ_JBBHJZ010000003.1"/>
</dbReference>
<evidence type="ECO:0000313" key="6">
    <source>
        <dbReference type="Proteomes" id="UP001361239"/>
    </source>
</evidence>